<evidence type="ECO:0000256" key="4">
    <source>
        <dbReference type="ARBA" id="ARBA00022670"/>
    </source>
</evidence>
<dbReference type="GO" id="GO:0005615">
    <property type="term" value="C:extracellular space"/>
    <property type="evidence" value="ECO:0007669"/>
    <property type="project" value="TreeGrafter"/>
</dbReference>
<evidence type="ECO:0000256" key="11">
    <source>
        <dbReference type="PIRSR" id="PIRSR634016-3"/>
    </source>
</evidence>
<feature type="site" description="Transition state stabilizer" evidence="12">
    <location>
        <position position="266"/>
    </location>
</feature>
<evidence type="ECO:0000256" key="8">
    <source>
        <dbReference type="ARBA" id="ARBA00023049"/>
    </source>
</evidence>
<keyword evidence="17" id="KW-1185">Reference proteome</keyword>
<evidence type="ECO:0000256" key="10">
    <source>
        <dbReference type="PIRSR" id="PIRSR634016-1"/>
    </source>
</evidence>
<dbReference type="EMBL" id="JANEYF010001668">
    <property type="protein sequence ID" value="KAJ8959939.1"/>
    <property type="molecule type" value="Genomic_DNA"/>
</dbReference>
<evidence type="ECO:0000259" key="15">
    <source>
        <dbReference type="Pfam" id="PF17900"/>
    </source>
</evidence>
<feature type="domain" description="ERAP1-like C-terminal" evidence="14">
    <location>
        <begin position="428"/>
        <end position="503"/>
    </location>
</feature>
<feature type="domain" description="Aminopeptidase N-like N-terminal" evidence="15">
    <location>
        <begin position="1"/>
        <end position="87"/>
    </location>
</feature>
<keyword evidence="9" id="KW-0449">Lipoprotein</keyword>
<dbReference type="GO" id="GO:0006508">
    <property type="term" value="P:proteolysis"/>
    <property type="evidence" value="ECO:0007669"/>
    <property type="project" value="UniProtKB-KW"/>
</dbReference>
<keyword evidence="8" id="KW-0482">Metalloprotease</keyword>
<feature type="binding site" evidence="11">
    <location>
        <position position="200"/>
    </location>
    <ligand>
        <name>Zn(2+)</name>
        <dbReference type="ChEBI" id="CHEBI:29105"/>
        <note>catalytic</note>
    </ligand>
</feature>
<dbReference type="PANTHER" id="PTHR11533:SF301">
    <property type="entry name" value="AMINOPEPTIDASE"/>
    <property type="match status" value="1"/>
</dbReference>
<dbReference type="Pfam" id="PF11838">
    <property type="entry name" value="ERAP1_C"/>
    <property type="match status" value="1"/>
</dbReference>
<dbReference type="Pfam" id="PF17900">
    <property type="entry name" value="Peptidase_M1_N"/>
    <property type="match status" value="1"/>
</dbReference>
<keyword evidence="3" id="KW-0472">Membrane</keyword>
<evidence type="ECO:0000256" key="3">
    <source>
        <dbReference type="ARBA" id="ARBA00022622"/>
    </source>
</evidence>
<dbReference type="Gene3D" id="1.25.50.20">
    <property type="match status" value="1"/>
</dbReference>
<evidence type="ECO:0000259" key="14">
    <source>
        <dbReference type="Pfam" id="PF11838"/>
    </source>
</evidence>
<feature type="binding site" evidence="11">
    <location>
        <position position="204"/>
    </location>
    <ligand>
        <name>Zn(2+)</name>
        <dbReference type="ChEBI" id="CHEBI:29105"/>
        <note>catalytic</note>
    </ligand>
</feature>
<dbReference type="GO" id="GO:0070006">
    <property type="term" value="F:metalloaminopeptidase activity"/>
    <property type="evidence" value="ECO:0007669"/>
    <property type="project" value="TreeGrafter"/>
</dbReference>
<dbReference type="InterPro" id="IPR024571">
    <property type="entry name" value="ERAP1-like_C_dom"/>
</dbReference>
<protein>
    <submittedName>
        <fullName evidence="16">Uncharacterized protein</fullName>
    </submittedName>
</protein>
<keyword evidence="3" id="KW-0336">GPI-anchor</keyword>
<dbReference type="InterPro" id="IPR034016">
    <property type="entry name" value="M1_APN-typ"/>
</dbReference>
<keyword evidence="5 11" id="KW-0479">Metal-binding</keyword>
<dbReference type="GO" id="GO:0042277">
    <property type="term" value="F:peptide binding"/>
    <property type="evidence" value="ECO:0007669"/>
    <property type="project" value="TreeGrafter"/>
</dbReference>
<evidence type="ECO:0000313" key="17">
    <source>
        <dbReference type="Proteomes" id="UP001162156"/>
    </source>
</evidence>
<dbReference type="InterPro" id="IPR042097">
    <property type="entry name" value="Aminopeptidase_N-like_N_sf"/>
</dbReference>
<evidence type="ECO:0000256" key="6">
    <source>
        <dbReference type="ARBA" id="ARBA00022801"/>
    </source>
</evidence>
<reference evidence="16" key="1">
    <citation type="journal article" date="2023" name="Insect Mol. Biol.">
        <title>Genome sequencing provides insights into the evolution of gene families encoding plant cell wall-degrading enzymes in longhorned beetles.</title>
        <authorList>
            <person name="Shin N.R."/>
            <person name="Okamura Y."/>
            <person name="Kirsch R."/>
            <person name="Pauchet Y."/>
        </authorList>
    </citation>
    <scope>NUCLEOTIDE SEQUENCE</scope>
    <source>
        <strain evidence="16">RBIC_L_NR</strain>
    </source>
</reference>
<evidence type="ECO:0000256" key="5">
    <source>
        <dbReference type="ARBA" id="ARBA00022723"/>
    </source>
</evidence>
<dbReference type="InterPro" id="IPR001930">
    <property type="entry name" value="Peptidase_M1"/>
</dbReference>
<dbReference type="InterPro" id="IPR050344">
    <property type="entry name" value="Peptidase_M1_aminopeptidases"/>
</dbReference>
<feature type="domain" description="Peptidase M1 membrane alanine aminopeptidase" evidence="13">
    <location>
        <begin position="149"/>
        <end position="326"/>
    </location>
</feature>
<dbReference type="PRINTS" id="PR00756">
    <property type="entry name" value="ALADIPTASE"/>
</dbReference>
<feature type="binding site" evidence="11">
    <location>
        <position position="223"/>
    </location>
    <ligand>
        <name>Zn(2+)</name>
        <dbReference type="ChEBI" id="CHEBI:29105"/>
        <note>catalytic</note>
    </ligand>
</feature>
<dbReference type="AlphaFoldDB" id="A0AAV8Z6Q6"/>
<keyword evidence="4" id="KW-0645">Protease</keyword>
<evidence type="ECO:0000256" key="9">
    <source>
        <dbReference type="ARBA" id="ARBA00023288"/>
    </source>
</evidence>
<dbReference type="CDD" id="cd09601">
    <property type="entry name" value="M1_APN-Q_like"/>
    <property type="match status" value="1"/>
</dbReference>
<evidence type="ECO:0000256" key="1">
    <source>
        <dbReference type="ARBA" id="ARBA00004609"/>
    </source>
</evidence>
<dbReference type="SUPFAM" id="SSF55486">
    <property type="entry name" value="Metalloproteases ('zincins'), catalytic domain"/>
    <property type="match status" value="1"/>
</dbReference>
<comment type="subcellular location">
    <subcellularLocation>
        <location evidence="1">Cell membrane</location>
        <topology evidence="1">Lipid-anchor</topology>
        <topology evidence="1">GPI-anchor</topology>
    </subcellularLocation>
</comment>
<evidence type="ECO:0000256" key="2">
    <source>
        <dbReference type="ARBA" id="ARBA00010136"/>
    </source>
</evidence>
<gene>
    <name evidence="16" type="ORF">NQ314_006142</name>
</gene>
<proteinExistence type="inferred from homology"/>
<sequence>MDGFYKSTYEEDGKKYVLVSTQFEEVATRRAFPCFDEPSFKATFDVSISHSTDYTVLANTIIKDEGVGDDGLTLTQFETTPKMSTYLVAFVVSKFEARGESPGKDYIFKVYSRPEATKFMTVPTTYGTTLIDLLSSWTGINYVDLGNRQAYQVAIPDFAAGAMENWGLITFRHSAEVDLLDEAEKTSHSAKQRIITVVAHELSHQWFGDYVTLDWWSDTWLNEGFATYFEFHIPSETLPSSVPLSVEQSKINTPREDSSKFDDISYDKGGSIVRMMRYILGEQSIKDGLREYLHSNHHSNTNPSQLLSSLNQVAGGLDFVKFMENWIYQAGINCASVGRCDIIAYVNPSSADDVSFKLPNSTCNSDYISKQNFTLDNSAFSNISDTGVLHVDILKGVLIWDWACKLGQEDCINYAITTFEEYKNTNSYLSETIATNSSIRKQDASYVFRAVYSNNDVGVDVALTFLENNLQKITETYKGMSALSNLINGIADRVKTEDQINRVS</sequence>
<dbReference type="GO" id="GO:0043171">
    <property type="term" value="P:peptide catabolic process"/>
    <property type="evidence" value="ECO:0007669"/>
    <property type="project" value="TreeGrafter"/>
</dbReference>
<organism evidence="16 17">
    <name type="scientific">Rhamnusium bicolor</name>
    <dbReference type="NCBI Taxonomy" id="1586634"/>
    <lineage>
        <taxon>Eukaryota</taxon>
        <taxon>Metazoa</taxon>
        <taxon>Ecdysozoa</taxon>
        <taxon>Arthropoda</taxon>
        <taxon>Hexapoda</taxon>
        <taxon>Insecta</taxon>
        <taxon>Pterygota</taxon>
        <taxon>Neoptera</taxon>
        <taxon>Endopterygota</taxon>
        <taxon>Coleoptera</taxon>
        <taxon>Polyphaga</taxon>
        <taxon>Cucujiformia</taxon>
        <taxon>Chrysomeloidea</taxon>
        <taxon>Cerambycidae</taxon>
        <taxon>Lepturinae</taxon>
        <taxon>Rhagiini</taxon>
        <taxon>Rhamnusium</taxon>
    </lineage>
</organism>
<dbReference type="InterPro" id="IPR014782">
    <property type="entry name" value="Peptidase_M1_dom"/>
</dbReference>
<evidence type="ECO:0000259" key="13">
    <source>
        <dbReference type="Pfam" id="PF01433"/>
    </source>
</evidence>
<dbReference type="InterPro" id="IPR027268">
    <property type="entry name" value="Peptidase_M4/M1_CTD_sf"/>
</dbReference>
<dbReference type="Proteomes" id="UP001162156">
    <property type="component" value="Unassembled WGS sequence"/>
</dbReference>
<dbReference type="SUPFAM" id="SSF63737">
    <property type="entry name" value="Leukotriene A4 hydrolase N-terminal domain"/>
    <property type="match status" value="1"/>
</dbReference>
<dbReference type="Gene3D" id="1.10.390.10">
    <property type="entry name" value="Neutral Protease Domain 2"/>
    <property type="match status" value="2"/>
</dbReference>
<keyword evidence="7 11" id="KW-0862">Zinc</keyword>
<dbReference type="InterPro" id="IPR045357">
    <property type="entry name" value="Aminopeptidase_N-like_N"/>
</dbReference>
<dbReference type="GO" id="GO:0005886">
    <property type="term" value="C:plasma membrane"/>
    <property type="evidence" value="ECO:0007669"/>
    <property type="project" value="UniProtKB-SubCell"/>
</dbReference>
<name>A0AAV8Z6Q6_9CUCU</name>
<comment type="cofactor">
    <cofactor evidence="11">
        <name>Zn(2+)</name>
        <dbReference type="ChEBI" id="CHEBI:29105"/>
    </cofactor>
    <text evidence="11">Binds 1 zinc ion per subunit.</text>
</comment>
<feature type="active site" description="Proton acceptor" evidence="10">
    <location>
        <position position="201"/>
    </location>
</feature>
<keyword evidence="3" id="KW-0325">Glycoprotein</keyword>
<dbReference type="Pfam" id="PF01433">
    <property type="entry name" value="Peptidase_M1"/>
    <property type="match status" value="1"/>
</dbReference>
<keyword evidence="6" id="KW-0378">Hydrolase</keyword>
<dbReference type="Gene3D" id="2.60.40.1730">
    <property type="entry name" value="tricorn interacting facor f3 domain"/>
    <property type="match status" value="1"/>
</dbReference>
<evidence type="ECO:0000256" key="12">
    <source>
        <dbReference type="PIRSR" id="PIRSR634016-4"/>
    </source>
</evidence>
<evidence type="ECO:0000313" key="16">
    <source>
        <dbReference type="EMBL" id="KAJ8959939.1"/>
    </source>
</evidence>
<dbReference type="PANTHER" id="PTHR11533">
    <property type="entry name" value="PROTEASE M1 ZINC METALLOPROTEASE"/>
    <property type="match status" value="1"/>
</dbReference>
<dbReference type="GO" id="GO:0008270">
    <property type="term" value="F:zinc ion binding"/>
    <property type="evidence" value="ECO:0007669"/>
    <property type="project" value="InterPro"/>
</dbReference>
<dbReference type="GO" id="GO:0005737">
    <property type="term" value="C:cytoplasm"/>
    <property type="evidence" value="ECO:0007669"/>
    <property type="project" value="TreeGrafter"/>
</dbReference>
<comment type="similarity">
    <text evidence="2">Belongs to the peptidase M1 family.</text>
</comment>
<dbReference type="GO" id="GO:0098552">
    <property type="term" value="C:side of membrane"/>
    <property type="evidence" value="ECO:0007669"/>
    <property type="project" value="UniProtKB-KW"/>
</dbReference>
<accession>A0AAV8Z6Q6</accession>
<comment type="caution">
    <text evidence="16">The sequence shown here is derived from an EMBL/GenBank/DDBJ whole genome shotgun (WGS) entry which is preliminary data.</text>
</comment>
<evidence type="ECO:0000256" key="7">
    <source>
        <dbReference type="ARBA" id="ARBA00022833"/>
    </source>
</evidence>